<dbReference type="Proteomes" id="UP000606490">
    <property type="component" value="Unassembled WGS sequence"/>
</dbReference>
<feature type="chain" id="PRO_5045048160" description="Lipoprotein" evidence="1">
    <location>
        <begin position="21"/>
        <end position="162"/>
    </location>
</feature>
<gene>
    <name evidence="2" type="ORF">JMJ55_25120</name>
</gene>
<evidence type="ECO:0000256" key="1">
    <source>
        <dbReference type="SAM" id="SignalP"/>
    </source>
</evidence>
<keyword evidence="3" id="KW-1185">Reference proteome</keyword>
<dbReference type="RefSeq" id="WP_202828359.1">
    <property type="nucleotide sequence ID" value="NZ_JAEUXJ010000016.1"/>
</dbReference>
<keyword evidence="1" id="KW-0732">Signal</keyword>
<dbReference type="PROSITE" id="PS51257">
    <property type="entry name" value="PROKAR_LIPOPROTEIN"/>
    <property type="match status" value="1"/>
</dbReference>
<name>A0ABS1VAD4_9PROT</name>
<organism evidence="2 3">
    <name type="scientific">Belnapia mucosa</name>
    <dbReference type="NCBI Taxonomy" id="2804532"/>
    <lineage>
        <taxon>Bacteria</taxon>
        <taxon>Pseudomonadati</taxon>
        <taxon>Pseudomonadota</taxon>
        <taxon>Alphaproteobacteria</taxon>
        <taxon>Acetobacterales</taxon>
        <taxon>Roseomonadaceae</taxon>
        <taxon>Belnapia</taxon>
    </lineage>
</organism>
<feature type="signal peptide" evidence="1">
    <location>
        <begin position="1"/>
        <end position="20"/>
    </location>
</feature>
<accession>A0ABS1VAD4</accession>
<sequence length="162" mass="17184">MRRVLLPLALALLLGGCNLAADVAGAFAGGGAALASGNPAVGFGIGIGVRAATSAGIRWVVRSRHTAEQDEIAAVIGSLAPGESRAWEIRHSIPIGNERGEVRLVRILDNALAPCREALFSVEEGDKPDSTRQWFLTTACWQESRWKWAAAEPATARWGSLQ</sequence>
<evidence type="ECO:0000313" key="3">
    <source>
        <dbReference type="Proteomes" id="UP000606490"/>
    </source>
</evidence>
<reference evidence="2 3" key="1">
    <citation type="submission" date="2021-01" db="EMBL/GenBank/DDBJ databases">
        <title>Belnapia mucosa sp. nov. and Belnapia arida sp. nov., isolated from the Tabernas Desert (Almeria, Spain).</title>
        <authorList>
            <person name="Molina-Menor E."/>
            <person name="Vidal-Verdu A."/>
            <person name="Calonge A."/>
            <person name="Satari L."/>
            <person name="Pereto Magraner J."/>
            <person name="Porcar Miralles M."/>
        </authorList>
    </citation>
    <scope>NUCLEOTIDE SEQUENCE [LARGE SCALE GENOMIC DNA]</scope>
    <source>
        <strain evidence="2 3">T6</strain>
    </source>
</reference>
<evidence type="ECO:0000313" key="2">
    <source>
        <dbReference type="EMBL" id="MBL6458625.1"/>
    </source>
</evidence>
<proteinExistence type="predicted"/>
<comment type="caution">
    <text evidence="2">The sequence shown here is derived from an EMBL/GenBank/DDBJ whole genome shotgun (WGS) entry which is preliminary data.</text>
</comment>
<dbReference type="EMBL" id="JAEUXJ010000016">
    <property type="protein sequence ID" value="MBL6458625.1"/>
    <property type="molecule type" value="Genomic_DNA"/>
</dbReference>
<protein>
    <recommendedName>
        <fullName evidence="4">Lipoprotein</fullName>
    </recommendedName>
</protein>
<evidence type="ECO:0008006" key="4">
    <source>
        <dbReference type="Google" id="ProtNLM"/>
    </source>
</evidence>